<dbReference type="InterPro" id="IPR036890">
    <property type="entry name" value="HATPase_C_sf"/>
</dbReference>
<proteinExistence type="predicted"/>
<evidence type="ECO:0000256" key="3">
    <source>
        <dbReference type="ARBA" id="ARBA00012438"/>
    </source>
</evidence>
<feature type="coiled-coil region" evidence="9">
    <location>
        <begin position="137"/>
        <end position="206"/>
    </location>
</feature>
<dbReference type="PROSITE" id="PS50110">
    <property type="entry name" value="RESPONSE_REGULATORY"/>
    <property type="match status" value="1"/>
</dbReference>
<dbReference type="STRING" id="469371.Tbis_0478"/>
<evidence type="ECO:0000256" key="8">
    <source>
        <dbReference type="PROSITE-ProRule" id="PRU00169"/>
    </source>
</evidence>
<dbReference type="SMART" id="SM00388">
    <property type="entry name" value="HisKA"/>
    <property type="match status" value="1"/>
</dbReference>
<dbReference type="SMART" id="SM00387">
    <property type="entry name" value="HATPase_c"/>
    <property type="match status" value="1"/>
</dbReference>
<evidence type="ECO:0000256" key="5">
    <source>
        <dbReference type="ARBA" id="ARBA00022679"/>
    </source>
</evidence>
<gene>
    <name evidence="12" type="ordered locus">Tbis_0478</name>
</gene>
<evidence type="ECO:0000256" key="6">
    <source>
        <dbReference type="ARBA" id="ARBA00022777"/>
    </source>
</evidence>
<accession>D6Y4F2</accession>
<feature type="modified residue" description="4-aspartylphosphate" evidence="8">
    <location>
        <position position="488"/>
    </location>
</feature>
<evidence type="ECO:0000259" key="11">
    <source>
        <dbReference type="PROSITE" id="PS50110"/>
    </source>
</evidence>
<dbReference type="Proteomes" id="UP000006640">
    <property type="component" value="Chromosome"/>
</dbReference>
<dbReference type="InterPro" id="IPR004358">
    <property type="entry name" value="Sig_transdc_His_kin-like_C"/>
</dbReference>
<keyword evidence="9" id="KW-0175">Coiled coil</keyword>
<keyword evidence="5" id="KW-0808">Transferase</keyword>
<dbReference type="PANTHER" id="PTHR43047">
    <property type="entry name" value="TWO-COMPONENT HISTIDINE PROTEIN KINASE"/>
    <property type="match status" value="1"/>
</dbReference>
<evidence type="ECO:0000256" key="1">
    <source>
        <dbReference type="ARBA" id="ARBA00000085"/>
    </source>
</evidence>
<dbReference type="RefSeq" id="WP_013130739.1">
    <property type="nucleotide sequence ID" value="NC_014165.1"/>
</dbReference>
<reference evidence="12 13" key="1">
    <citation type="submission" date="2010-01" db="EMBL/GenBank/DDBJ databases">
        <title>The complete genome of Thermobispora bispora DSM 43833.</title>
        <authorList>
            <consortium name="US DOE Joint Genome Institute (JGI-PGF)"/>
            <person name="Lucas S."/>
            <person name="Copeland A."/>
            <person name="Lapidus A."/>
            <person name="Glavina del Rio T."/>
            <person name="Dalin E."/>
            <person name="Tice H."/>
            <person name="Bruce D."/>
            <person name="Goodwin L."/>
            <person name="Pitluck S."/>
            <person name="Kyrpides N."/>
            <person name="Mavromatis K."/>
            <person name="Ivanova N."/>
            <person name="Mikhailova N."/>
            <person name="Chertkov O."/>
            <person name="Brettin T."/>
            <person name="Detter J.C."/>
            <person name="Han C."/>
            <person name="Larimer F."/>
            <person name="Land M."/>
            <person name="Hauser L."/>
            <person name="Markowitz V."/>
            <person name="Cheng J.-F."/>
            <person name="Hugenholtz P."/>
            <person name="Woyke T."/>
            <person name="Wu D."/>
            <person name="Jando M."/>
            <person name="Schneider S."/>
            <person name="Klenk H.-P."/>
            <person name="Eisen J.A."/>
        </authorList>
    </citation>
    <scope>NUCLEOTIDE SEQUENCE [LARGE SCALE GENOMIC DNA]</scope>
    <source>
        <strain evidence="13">ATCC 19993 / DSM 43833 / CBS 139.67 / JCM 10125 / KCTC 9307 / NBRC 14880 / R51</strain>
    </source>
</reference>
<keyword evidence="13" id="KW-1185">Reference proteome</keyword>
<dbReference type="OrthoDB" id="340764at2"/>
<keyword evidence="6 12" id="KW-0418">Kinase</keyword>
<dbReference type="SUPFAM" id="SSF55874">
    <property type="entry name" value="ATPase domain of HSP90 chaperone/DNA topoisomerase II/histidine kinase"/>
    <property type="match status" value="1"/>
</dbReference>
<dbReference type="AlphaFoldDB" id="D6Y4F2"/>
<name>D6Y4F2_THEBD</name>
<organism evidence="12 13">
    <name type="scientific">Thermobispora bispora (strain ATCC 19993 / DSM 43833 / CBS 139.67 / JCM 10125 / KCTC 9307 / NBRC 14880 / R51)</name>
    <dbReference type="NCBI Taxonomy" id="469371"/>
    <lineage>
        <taxon>Bacteria</taxon>
        <taxon>Bacillati</taxon>
        <taxon>Actinomycetota</taxon>
        <taxon>Actinomycetes</taxon>
        <taxon>Streptosporangiales</taxon>
        <taxon>Streptosporangiaceae</taxon>
        <taxon>Thermobispora</taxon>
    </lineage>
</organism>
<dbReference type="eggNOG" id="COG0784">
    <property type="taxonomic scope" value="Bacteria"/>
</dbReference>
<comment type="subcellular location">
    <subcellularLocation>
        <location evidence="2">Cell membrane</location>
    </subcellularLocation>
</comment>
<evidence type="ECO:0000256" key="2">
    <source>
        <dbReference type="ARBA" id="ARBA00004236"/>
    </source>
</evidence>
<dbReference type="Pfam" id="PF02518">
    <property type="entry name" value="HATPase_c"/>
    <property type="match status" value="1"/>
</dbReference>
<dbReference type="CDD" id="cd00082">
    <property type="entry name" value="HisKA"/>
    <property type="match status" value="1"/>
</dbReference>
<protein>
    <recommendedName>
        <fullName evidence="3">histidine kinase</fullName>
        <ecNumber evidence="3">2.7.13.3</ecNumber>
    </recommendedName>
</protein>
<dbReference type="SMART" id="SM00448">
    <property type="entry name" value="REC"/>
    <property type="match status" value="1"/>
</dbReference>
<dbReference type="GO" id="GO:0005886">
    <property type="term" value="C:plasma membrane"/>
    <property type="evidence" value="ECO:0007669"/>
    <property type="project" value="UniProtKB-SubCell"/>
</dbReference>
<dbReference type="PROSITE" id="PS50109">
    <property type="entry name" value="HIS_KIN"/>
    <property type="match status" value="1"/>
</dbReference>
<dbReference type="Gene3D" id="1.10.287.130">
    <property type="match status" value="1"/>
</dbReference>
<dbReference type="Pfam" id="PF00512">
    <property type="entry name" value="HisKA"/>
    <property type="match status" value="1"/>
</dbReference>
<dbReference type="EC" id="2.7.13.3" evidence="3"/>
<dbReference type="SUPFAM" id="SSF52172">
    <property type="entry name" value="CheY-like"/>
    <property type="match status" value="1"/>
</dbReference>
<dbReference type="CDD" id="cd00156">
    <property type="entry name" value="REC"/>
    <property type="match status" value="1"/>
</dbReference>
<dbReference type="InterPro" id="IPR001789">
    <property type="entry name" value="Sig_transdc_resp-reg_receiver"/>
</dbReference>
<dbReference type="InterPro" id="IPR011006">
    <property type="entry name" value="CheY-like_superfamily"/>
</dbReference>
<dbReference type="PANTHER" id="PTHR43047:SF72">
    <property type="entry name" value="OSMOSENSING HISTIDINE PROTEIN KINASE SLN1"/>
    <property type="match status" value="1"/>
</dbReference>
<evidence type="ECO:0000256" key="9">
    <source>
        <dbReference type="SAM" id="Coils"/>
    </source>
</evidence>
<dbReference type="InterPro" id="IPR003661">
    <property type="entry name" value="HisK_dim/P_dom"/>
</dbReference>
<dbReference type="SUPFAM" id="SSF47384">
    <property type="entry name" value="Homodimeric domain of signal transducing histidine kinase"/>
    <property type="match status" value="1"/>
</dbReference>
<dbReference type="KEGG" id="tbi:Tbis_0478"/>
<evidence type="ECO:0000313" key="13">
    <source>
        <dbReference type="Proteomes" id="UP000006640"/>
    </source>
</evidence>
<dbReference type="eggNOG" id="COG4251">
    <property type="taxonomic scope" value="Bacteria"/>
</dbReference>
<dbReference type="Gene3D" id="3.40.50.2300">
    <property type="match status" value="1"/>
</dbReference>
<keyword evidence="4 8" id="KW-0597">Phosphoprotein</keyword>
<dbReference type="InterPro" id="IPR036097">
    <property type="entry name" value="HisK_dim/P_sf"/>
</dbReference>
<dbReference type="GO" id="GO:0000155">
    <property type="term" value="F:phosphorelay sensor kinase activity"/>
    <property type="evidence" value="ECO:0007669"/>
    <property type="project" value="InterPro"/>
</dbReference>
<feature type="domain" description="Response regulatory" evidence="11">
    <location>
        <begin position="439"/>
        <end position="548"/>
    </location>
</feature>
<keyword evidence="7" id="KW-0902">Two-component regulatory system</keyword>
<sequence>MTGEEITRVGFGDDQDAFAIRRLAREIAERVGLEAQDRIRMATALSEIVREVLALGGEGVVIISLTEESLIMTVDYRVGEDLRQSEGMALAGRLVDEVVHAEPGSITLVKRVPAHVARRSPAEVRAGLSPVVRVTAMDELREQNRELAGTLEEGQRLNVELTETNKGILALYNQLSAELEETNRGVVALYAELEEKSARLRELAEARQRFWVSVSHELRTPLNSIIGLVRLLLGPGGEPLSEEQEHQIRLIGSSAETLLAMVSELLDMAKAESGRIQPQPVAVDVAALAEEVCTALRPAAPHRVALIVDVAADVGEMFADKAILARILHNLLYNALKFTYEGEVRLSVRLDPDAGDVVFTVADTGIGIPAKYLERVFEEFFQVPGPVAVKAEGSGLGLPYARRLAEALGGTLTLTSREGEGTTATLRVPRRMARPEVNRVLIADGDAGFRAAARRLLTGFATHVMEAADGITALQLMTAHPPDVVLIDEFLPRMDGATLLQRMAEAARLRDVPVVVVGYPSQQADRGFPVLSRQELDRDRLLATIRAVRAARTGGGPEHG</sequence>
<dbReference type="Gene3D" id="3.30.565.10">
    <property type="entry name" value="Histidine kinase-like ATPase, C-terminal domain"/>
    <property type="match status" value="1"/>
</dbReference>
<dbReference type="EMBL" id="CP001874">
    <property type="protein sequence ID" value="ADG87206.1"/>
    <property type="molecule type" value="Genomic_DNA"/>
</dbReference>
<evidence type="ECO:0000313" key="12">
    <source>
        <dbReference type="EMBL" id="ADG87206.1"/>
    </source>
</evidence>
<dbReference type="HOGENOM" id="CLU_000445_114_76_11"/>
<dbReference type="GO" id="GO:0009927">
    <property type="term" value="F:histidine phosphotransfer kinase activity"/>
    <property type="evidence" value="ECO:0007669"/>
    <property type="project" value="TreeGrafter"/>
</dbReference>
<comment type="catalytic activity">
    <reaction evidence="1">
        <text>ATP + protein L-histidine = ADP + protein N-phospho-L-histidine.</text>
        <dbReference type="EC" id="2.7.13.3"/>
    </reaction>
</comment>
<evidence type="ECO:0000256" key="7">
    <source>
        <dbReference type="ARBA" id="ARBA00023012"/>
    </source>
</evidence>
<evidence type="ECO:0000259" key="10">
    <source>
        <dbReference type="PROSITE" id="PS50109"/>
    </source>
</evidence>
<dbReference type="InterPro" id="IPR003594">
    <property type="entry name" value="HATPase_dom"/>
</dbReference>
<dbReference type="InterPro" id="IPR005467">
    <property type="entry name" value="His_kinase_dom"/>
</dbReference>
<feature type="domain" description="Histidine kinase" evidence="10">
    <location>
        <begin position="213"/>
        <end position="432"/>
    </location>
</feature>
<dbReference type="Pfam" id="PF00072">
    <property type="entry name" value="Response_reg"/>
    <property type="match status" value="1"/>
</dbReference>
<evidence type="ECO:0000256" key="4">
    <source>
        <dbReference type="ARBA" id="ARBA00022553"/>
    </source>
</evidence>
<dbReference type="PRINTS" id="PR00344">
    <property type="entry name" value="BCTRLSENSOR"/>
</dbReference>